<evidence type="ECO:0000313" key="3">
    <source>
        <dbReference type="Proteomes" id="UP000516028"/>
    </source>
</evidence>
<name>A0A7H0GJC4_9BURK</name>
<dbReference type="Proteomes" id="UP000516028">
    <property type="component" value="Chromosome"/>
</dbReference>
<protein>
    <submittedName>
        <fullName evidence="2">Uncharacterized protein</fullName>
    </submittedName>
</protein>
<dbReference type="AlphaFoldDB" id="A0A7H0GJC4"/>
<gene>
    <name evidence="2" type="ORF">H9K75_20945</name>
</gene>
<organism evidence="2 3">
    <name type="scientific">Diaphorobacter aerolatus</name>
    <dbReference type="NCBI Taxonomy" id="1288495"/>
    <lineage>
        <taxon>Bacteria</taxon>
        <taxon>Pseudomonadati</taxon>
        <taxon>Pseudomonadota</taxon>
        <taxon>Betaproteobacteria</taxon>
        <taxon>Burkholderiales</taxon>
        <taxon>Comamonadaceae</taxon>
        <taxon>Diaphorobacter</taxon>
    </lineage>
</organism>
<evidence type="ECO:0000313" key="2">
    <source>
        <dbReference type="EMBL" id="QNP48390.1"/>
    </source>
</evidence>
<accession>A0A7H0GJC4</accession>
<keyword evidence="3" id="KW-1185">Reference proteome</keyword>
<evidence type="ECO:0000256" key="1">
    <source>
        <dbReference type="SAM" id="MobiDB-lite"/>
    </source>
</evidence>
<reference evidence="2 3" key="1">
    <citation type="submission" date="2020-08" db="EMBL/GenBank/DDBJ databases">
        <title>Genome sequence of Diaphorobacter aerolatus KACC 16536T.</title>
        <authorList>
            <person name="Hyun D.-W."/>
            <person name="Bae J.-W."/>
        </authorList>
    </citation>
    <scope>NUCLEOTIDE SEQUENCE [LARGE SCALE GENOMIC DNA]</scope>
    <source>
        <strain evidence="2 3">KACC 16536</strain>
    </source>
</reference>
<dbReference type="KEGG" id="daer:H9K75_20945"/>
<dbReference type="RefSeq" id="WP_187723988.1">
    <property type="nucleotide sequence ID" value="NZ_CP060783.1"/>
</dbReference>
<sequence length="396" mass="46693">MNNATFNKTEKDFVAKLWAIRDQELGFNHEDEVHGDYNKMDYKSDSELCVNSYNEDDYANLIAQKYGFAYNPEATLISWLDTYSEHSQTSAHLADMWFDCFEEVKSLVAEGNYFVAATEYFHYLEYYNKYHSTSEAQTKEHDAYCYRAFKDSLPTHVEELYNFIDAIQRGQVVDESQLDMFTVLAEENFADQVQTTFDTNGVSMADYQEEDFNPFEDPDDFNPFEDTPDSPAVRKSPKAHKRNVQVPEILNQEEEVFVQFLYRVAEYEESTKVPKTRRNLIKNYSKVFNKMGVRLADKYGFTYNPRATVIEWLQEYDWSKSHEDNIHEVEQCIKLEIKQSLEESSYVAAVKSFNSYIEFFRKYYSKSMTDSIAEITRFHKEVKKSIPKQYHELFAI</sequence>
<proteinExistence type="predicted"/>
<feature type="region of interest" description="Disordered" evidence="1">
    <location>
        <begin position="216"/>
        <end position="240"/>
    </location>
</feature>
<feature type="compositionally biased region" description="Acidic residues" evidence="1">
    <location>
        <begin position="216"/>
        <end position="228"/>
    </location>
</feature>
<dbReference type="EMBL" id="CP060783">
    <property type="protein sequence ID" value="QNP48390.1"/>
    <property type="molecule type" value="Genomic_DNA"/>
</dbReference>